<evidence type="ECO:0000259" key="9">
    <source>
        <dbReference type="Pfam" id="PF04696"/>
    </source>
</evidence>
<accession>A0A7C8MPB2</accession>
<feature type="domain" description="Pinin/SDK/MemA protein" evidence="9">
    <location>
        <begin position="909"/>
        <end position="1023"/>
    </location>
</feature>
<dbReference type="EMBL" id="WUBL01000025">
    <property type="protein sequence ID" value="KAF2970252.1"/>
    <property type="molecule type" value="Genomic_DNA"/>
</dbReference>
<dbReference type="GO" id="GO:0003735">
    <property type="term" value="F:structural constituent of ribosome"/>
    <property type="evidence" value="ECO:0007669"/>
    <property type="project" value="InterPro"/>
</dbReference>
<feature type="compositionally biased region" description="Low complexity" evidence="8">
    <location>
        <begin position="486"/>
        <end position="505"/>
    </location>
</feature>
<feature type="compositionally biased region" description="Basic and acidic residues" evidence="8">
    <location>
        <begin position="1090"/>
        <end position="1100"/>
    </location>
</feature>
<name>A0A7C8MPB2_9PEZI</name>
<feature type="compositionally biased region" description="Basic and acidic residues" evidence="8">
    <location>
        <begin position="1033"/>
        <end position="1046"/>
    </location>
</feature>
<dbReference type="InParanoid" id="A0A7C8MPB2"/>
<feature type="compositionally biased region" description="Polar residues" evidence="8">
    <location>
        <begin position="924"/>
        <end position="933"/>
    </location>
</feature>
<keyword evidence="6" id="KW-0687">Ribonucleoprotein</keyword>
<reference evidence="11 12" key="1">
    <citation type="submission" date="2019-12" db="EMBL/GenBank/DDBJ databases">
        <title>Draft genome sequence of the ascomycete Xylaria multiplex DSM 110363.</title>
        <authorList>
            <person name="Buettner E."/>
            <person name="Kellner H."/>
        </authorList>
    </citation>
    <scope>NUCLEOTIDE SEQUENCE [LARGE SCALE GENOMIC DNA]</scope>
    <source>
        <strain evidence="11 12">DSM 110363</strain>
    </source>
</reference>
<evidence type="ECO:0000256" key="2">
    <source>
        <dbReference type="ARBA" id="ARBA00009070"/>
    </source>
</evidence>
<dbReference type="InterPro" id="IPR021757">
    <property type="entry name" value="Ribosomal_mL46_N"/>
</dbReference>
<dbReference type="InterPro" id="IPR040008">
    <property type="entry name" value="Ribosomal_mL46"/>
</dbReference>
<feature type="compositionally biased region" description="Acidic residues" evidence="8">
    <location>
        <begin position="1101"/>
        <end position="1112"/>
    </location>
</feature>
<dbReference type="InterPro" id="IPR006786">
    <property type="entry name" value="Pinin_SDK_MemA"/>
</dbReference>
<evidence type="ECO:0000256" key="4">
    <source>
        <dbReference type="ARBA" id="ARBA00022980"/>
    </source>
</evidence>
<dbReference type="AlphaFoldDB" id="A0A7C8MPB2"/>
<feature type="domain" description="Large ribosomal subunit protein mL46 N-terminal" evidence="10">
    <location>
        <begin position="55"/>
        <end position="191"/>
    </location>
</feature>
<dbReference type="Proteomes" id="UP000481858">
    <property type="component" value="Unassembled WGS sequence"/>
</dbReference>
<keyword evidence="3" id="KW-0809">Transit peptide</keyword>
<feature type="compositionally biased region" description="Basic and acidic residues" evidence="8">
    <location>
        <begin position="878"/>
        <end position="913"/>
    </location>
</feature>
<dbReference type="GO" id="GO:0005762">
    <property type="term" value="C:mitochondrial large ribosomal subunit"/>
    <property type="evidence" value="ECO:0007669"/>
    <property type="project" value="TreeGrafter"/>
</dbReference>
<evidence type="ECO:0000256" key="1">
    <source>
        <dbReference type="ARBA" id="ARBA00004173"/>
    </source>
</evidence>
<protein>
    <recommendedName>
        <fullName evidence="7">Large ribosomal subunit protein mL46</fullName>
    </recommendedName>
</protein>
<keyword evidence="4" id="KW-0689">Ribosomal protein</keyword>
<feature type="region of interest" description="Disordered" evidence="8">
    <location>
        <begin position="809"/>
        <end position="961"/>
    </location>
</feature>
<keyword evidence="5" id="KW-0496">Mitochondrion</keyword>
<evidence type="ECO:0000256" key="7">
    <source>
        <dbReference type="ARBA" id="ARBA00035190"/>
    </source>
</evidence>
<gene>
    <name evidence="11" type="ORF">GQX73_g3259</name>
</gene>
<dbReference type="InterPro" id="IPR033650">
    <property type="entry name" value="Ribosomal_mL46_NUDIX"/>
</dbReference>
<feature type="region of interest" description="Disordered" evidence="8">
    <location>
        <begin position="564"/>
        <end position="583"/>
    </location>
</feature>
<dbReference type="FunFam" id="3.90.79.10:FF:000018">
    <property type="entry name" value="39S ribosomal protein L46, mitochondrial"/>
    <property type="match status" value="1"/>
</dbReference>
<dbReference type="PANTHER" id="PTHR13124">
    <property type="entry name" value="39S RIBOSOMAL PROTEIN L46, MITOCHONDRIAL PRECURSOR-RELATED"/>
    <property type="match status" value="1"/>
</dbReference>
<feature type="region of interest" description="Disordered" evidence="8">
    <location>
        <begin position="486"/>
        <end position="506"/>
    </location>
</feature>
<evidence type="ECO:0000259" key="10">
    <source>
        <dbReference type="Pfam" id="PF11788"/>
    </source>
</evidence>
<comment type="similarity">
    <text evidence="2">Belongs to the mitochondrion-specific ribosomal protein mL46 family.</text>
</comment>
<feature type="compositionally biased region" description="Polar residues" evidence="8">
    <location>
        <begin position="635"/>
        <end position="652"/>
    </location>
</feature>
<comment type="caution">
    <text evidence="11">The sequence shown here is derived from an EMBL/GenBank/DDBJ whole genome shotgun (WGS) entry which is preliminary data.</text>
</comment>
<dbReference type="CDD" id="cd04661">
    <property type="entry name" value="NUDIX_MRP_L46"/>
    <property type="match status" value="1"/>
</dbReference>
<comment type="subcellular location">
    <subcellularLocation>
        <location evidence="1">Mitochondrion</location>
    </subcellularLocation>
</comment>
<evidence type="ECO:0000256" key="8">
    <source>
        <dbReference type="SAM" id="MobiDB-lite"/>
    </source>
</evidence>
<feature type="compositionally biased region" description="Polar residues" evidence="8">
    <location>
        <begin position="864"/>
        <end position="875"/>
    </location>
</feature>
<dbReference type="PANTHER" id="PTHR13124:SF12">
    <property type="entry name" value="LARGE RIBOSOMAL SUBUNIT PROTEIN ML46"/>
    <property type="match status" value="1"/>
</dbReference>
<feature type="region of interest" description="Disordered" evidence="8">
    <location>
        <begin position="1033"/>
        <end position="1112"/>
    </location>
</feature>
<evidence type="ECO:0000256" key="6">
    <source>
        <dbReference type="ARBA" id="ARBA00023274"/>
    </source>
</evidence>
<evidence type="ECO:0000256" key="5">
    <source>
        <dbReference type="ARBA" id="ARBA00023128"/>
    </source>
</evidence>
<evidence type="ECO:0000313" key="12">
    <source>
        <dbReference type="Proteomes" id="UP000481858"/>
    </source>
</evidence>
<organism evidence="11 12">
    <name type="scientific">Xylaria multiplex</name>
    <dbReference type="NCBI Taxonomy" id="323545"/>
    <lineage>
        <taxon>Eukaryota</taxon>
        <taxon>Fungi</taxon>
        <taxon>Dikarya</taxon>
        <taxon>Ascomycota</taxon>
        <taxon>Pezizomycotina</taxon>
        <taxon>Sordariomycetes</taxon>
        <taxon>Xylariomycetidae</taxon>
        <taxon>Xylariales</taxon>
        <taxon>Xylariaceae</taxon>
        <taxon>Xylaria</taxon>
    </lineage>
</organism>
<dbReference type="Gene3D" id="3.90.79.10">
    <property type="entry name" value="Nucleoside Triphosphate Pyrophosphohydrolase"/>
    <property type="match status" value="1"/>
</dbReference>
<evidence type="ECO:0000313" key="11">
    <source>
        <dbReference type="EMBL" id="KAF2970252.1"/>
    </source>
</evidence>
<evidence type="ECO:0000256" key="3">
    <source>
        <dbReference type="ARBA" id="ARBA00022946"/>
    </source>
</evidence>
<feature type="compositionally biased region" description="Basic and acidic residues" evidence="8">
    <location>
        <begin position="569"/>
        <end position="583"/>
    </location>
</feature>
<dbReference type="GO" id="GO:0005743">
    <property type="term" value="C:mitochondrial inner membrane"/>
    <property type="evidence" value="ECO:0007669"/>
    <property type="project" value="UniProtKB-ARBA"/>
</dbReference>
<keyword evidence="12" id="KW-1185">Reference proteome</keyword>
<dbReference type="Pfam" id="PF11788">
    <property type="entry name" value="MRP-L46"/>
    <property type="match status" value="1"/>
</dbReference>
<proteinExistence type="inferred from homology"/>
<dbReference type="Pfam" id="PF04696">
    <property type="entry name" value="Pinin_SDK_memA"/>
    <property type="match status" value="1"/>
</dbReference>
<sequence>MALSEQANICASCRHVQFRPYSVSADAATIAQAHHLKPTELHPHPPVTASRRSEYRIRSGVILTRAPLITRALTPFENAFFFYQKRLNERLVLPFRHTFYFKKDTASDLDWRIKFEERGKIAAKELGRYYAQGRNAWNDELLVGSTLSNEERVREILLKDAELRVTEDGEEAPPDEIVPVERPMDRVTEADKSNDIRRLDRALDRTLYLVVQRTDGRWQFPTEDVPTDEHLHETAARVLELAAGVNMNTWMVGRVPVAHFVKQPEFNEDTSVKQRGEKIFFHKGRIMAGQADLKGNKMGLKDFNWLTKDELKTKLDRDYFLAVRNMMADRQASQLFLTRRLPEALSTLLPLITPSTEGSDDSGLTEPAPIVRASRASRIKVWSLYLTILNAILELDSDEGKDAFGAQEWRTLCQKVRNGDVWEEVVQFGYHGIEGDVDSDVVINLATLLLSHARTQIVNQKRLENYLAASNTPNLDISRQLEAARSYRPSSRSGRSASKGAASGADTPRDLNARVKILELYTLHVLLRNNEWDYAREFISVSSVLDEERREAFLQALQSLQEEQQAAQQREREEQQKQEDKLRKDIEEARRLRAENEAREHRRLEEERVKREASEVDYGIEQSSHPTSPRKATDSRNGSILAKQSQSSSPTSKAKKAVAPPSLGARAAMIMANLRIVIEQIGSSLRTNPMLLMRLVAFIVSIIVVFSRRDLRERIKRILGASITILLKACALEAVEGVRDSLATAYNAFVLIVAEAALVADSDEGRGPHVRVADWTFAVAFVAQAADGDARLLAAHNEITLHIQAESLPLTLPSPPNTMSAKEDSPNHHYANGKVAERGPQPIADHSQDPATTNAQQKRKASSPIITQNTTPQSAKRTRIDGDKNNERHEARPQHTREIGTDRREMARQEEKKRGRRLLGGLMNTLSQASAGSQHRKRQDIERRQQAKSTQQRAEEDRSRMQRLSKLEAVRKAEQLKFDERVMRTRHADMLAKARYLQTKAKPKIFYLPWELTKTQDDAIQDQLQEAEKIIEKEDSEFKERKEQRLRGLGVAVKPSSSEKSETVGKPNDEDKPQPMSTNRPPSRATNKVGPEKDSDRADDVMIEEDEDTVIY</sequence>
<dbReference type="OrthoDB" id="414075at2759"/>
<feature type="compositionally biased region" description="Basic and acidic residues" evidence="8">
    <location>
        <begin position="1057"/>
        <end position="1073"/>
    </location>
</feature>
<feature type="compositionally biased region" description="Polar residues" evidence="8">
    <location>
        <begin position="1075"/>
        <end position="1086"/>
    </location>
</feature>
<feature type="region of interest" description="Disordered" evidence="8">
    <location>
        <begin position="614"/>
        <end position="659"/>
    </location>
</feature>